<proteinExistence type="predicted"/>
<evidence type="ECO:0000313" key="1">
    <source>
        <dbReference type="EMBL" id="SBW84635.1"/>
    </source>
</evidence>
<reference evidence="2" key="1">
    <citation type="submission" date="2016-07" db="EMBL/GenBank/DDBJ databases">
        <authorList>
            <person name="Florea S."/>
            <person name="Webb J.S."/>
            <person name="Jaromczyk J."/>
            <person name="Schardl C.L."/>
        </authorList>
    </citation>
    <scope>NUCLEOTIDE SEQUENCE [LARGE SCALE GENOMIC DNA]</scope>
    <source>
        <strain evidence="2">1YdBTEX2</strain>
    </source>
</reference>
<dbReference type="EMBL" id="LT599584">
    <property type="protein sequence ID" value="SBW84635.1"/>
    <property type="molecule type" value="Genomic_DNA"/>
</dbReference>
<organism evidence="1 2">
    <name type="scientific">Pseudomonas veronii 1YdBTEX2</name>
    <dbReference type="NCBI Taxonomy" id="1295141"/>
    <lineage>
        <taxon>Bacteria</taxon>
        <taxon>Pseudomonadati</taxon>
        <taxon>Pseudomonadota</taxon>
        <taxon>Gammaproteobacteria</taxon>
        <taxon>Pseudomonadales</taxon>
        <taxon>Pseudomonadaceae</taxon>
        <taxon>Pseudomonas</taxon>
    </lineage>
</organism>
<dbReference type="AlphaFoldDB" id="A0A1D3K8P6"/>
<evidence type="ECO:0000313" key="2">
    <source>
        <dbReference type="Proteomes" id="UP000245431"/>
    </source>
</evidence>
<name>A0A1D3K8P6_PSEVE</name>
<gene>
    <name evidence="1" type="ORF">PVE_R2G0609</name>
</gene>
<dbReference type="Proteomes" id="UP000245431">
    <property type="component" value="Chromosome PVE_r2"/>
</dbReference>
<accession>A0A1D3K8P6</accession>
<protein>
    <submittedName>
        <fullName evidence="1">Uncharacterized protein</fullName>
    </submittedName>
</protein>
<sequence length="124" mass="13875">MPDINPDVAALNERLRISNLAPHRLTLAQFLELGDALPVEGNPRSWEVSHGRFLTWTEADCAEAALRLVHRLEVESSLKWNSTRSSESGYLPTMPTGDVLRDYPDLKETYAEILTGVVNQSEGR</sequence>